<evidence type="ECO:0000256" key="1">
    <source>
        <dbReference type="NCBIfam" id="TIGR03162"/>
    </source>
</evidence>
<keyword evidence="3" id="KW-1185">Reference proteome</keyword>
<dbReference type="PANTHER" id="PTHR48100:SF59">
    <property type="entry name" value="ADENOSYLCOBALAMIN_ALPHA-RIBAZOLE PHOSPHATASE"/>
    <property type="match status" value="1"/>
</dbReference>
<dbReference type="PANTHER" id="PTHR48100">
    <property type="entry name" value="BROAD-SPECIFICITY PHOSPHATASE YOR283W-RELATED"/>
    <property type="match status" value="1"/>
</dbReference>
<dbReference type="EC" id="3.1.3.73" evidence="1"/>
<accession>A0ABS8WE50</accession>
<dbReference type="InterPro" id="IPR013078">
    <property type="entry name" value="His_Pase_superF_clade-1"/>
</dbReference>
<dbReference type="InterPro" id="IPR017578">
    <property type="entry name" value="Ribazole_CobC"/>
</dbReference>
<dbReference type="RefSeq" id="WP_233053133.1">
    <property type="nucleotide sequence ID" value="NZ_JAIMJA010000011.1"/>
</dbReference>
<dbReference type="Proteomes" id="UP001201273">
    <property type="component" value="Unassembled WGS sequence"/>
</dbReference>
<dbReference type="CDD" id="cd07067">
    <property type="entry name" value="HP_PGM_like"/>
    <property type="match status" value="1"/>
</dbReference>
<dbReference type="Gene3D" id="3.40.50.1240">
    <property type="entry name" value="Phosphoglycerate mutase-like"/>
    <property type="match status" value="1"/>
</dbReference>
<comment type="caution">
    <text evidence="2">The sequence shown here is derived from an EMBL/GenBank/DDBJ whole genome shotgun (WGS) entry which is preliminary data.</text>
</comment>
<evidence type="ECO:0000313" key="2">
    <source>
        <dbReference type="EMBL" id="MCE2595625.1"/>
    </source>
</evidence>
<proteinExistence type="predicted"/>
<name>A0ABS8WE50_9GAMM</name>
<dbReference type="PIRSF" id="PIRSF000709">
    <property type="entry name" value="6PFK_2-Ptase"/>
    <property type="match status" value="1"/>
</dbReference>
<dbReference type="InterPro" id="IPR029033">
    <property type="entry name" value="His_PPase_superfam"/>
</dbReference>
<dbReference type="NCBIfam" id="TIGR03162">
    <property type="entry name" value="ribazole_cobC"/>
    <property type="match status" value="1"/>
</dbReference>
<organism evidence="2 3">
    <name type="scientific">Motilimonas cestriensis</name>
    <dbReference type="NCBI Taxonomy" id="2742685"/>
    <lineage>
        <taxon>Bacteria</taxon>
        <taxon>Pseudomonadati</taxon>
        <taxon>Pseudomonadota</taxon>
        <taxon>Gammaproteobacteria</taxon>
        <taxon>Alteromonadales</taxon>
        <taxon>Alteromonadales genera incertae sedis</taxon>
        <taxon>Motilimonas</taxon>
    </lineage>
</organism>
<gene>
    <name evidence="2" type="primary">cobC</name>
    <name evidence="2" type="ORF">K6Y31_12420</name>
</gene>
<dbReference type="Pfam" id="PF00300">
    <property type="entry name" value="His_Phos_1"/>
    <property type="match status" value="1"/>
</dbReference>
<evidence type="ECO:0000313" key="3">
    <source>
        <dbReference type="Proteomes" id="UP001201273"/>
    </source>
</evidence>
<sequence>MECYLIRHTQPDVAVGTCYGRLDLPLSAHFTEHAKPLEALVNDISPDKVYSSPAQRCLLLAQKLTDRPLIESRWLEFDFGDWEGRLWRDIAQVEIEQWNDNLVHHRLPNGESLKVFHQRVVQAWWALFNSKQDANEKIVIVTHAGVIRSIVASLLAMPLENSVQLGLDYGSVTKVICQGQYRRLEYLNRLA</sequence>
<dbReference type="SMART" id="SM00855">
    <property type="entry name" value="PGAM"/>
    <property type="match status" value="1"/>
</dbReference>
<dbReference type="InterPro" id="IPR050275">
    <property type="entry name" value="PGM_Phosphatase"/>
</dbReference>
<reference evidence="2 3" key="1">
    <citation type="journal article" date="2022" name="Environ. Microbiol. Rep.">
        <title>Eco-phylogenetic analyses reveal divergent evolution of vitamin B12 metabolism in the marine bacterial family 'Psychromonadaceae'.</title>
        <authorList>
            <person name="Jin X."/>
            <person name="Yang Y."/>
            <person name="Cao H."/>
            <person name="Gao B."/>
            <person name="Zhao Z."/>
        </authorList>
    </citation>
    <scope>NUCLEOTIDE SEQUENCE [LARGE SCALE GENOMIC DNA]</scope>
    <source>
        <strain evidence="2 3">MKS20</strain>
    </source>
</reference>
<dbReference type="EMBL" id="JAIMJA010000011">
    <property type="protein sequence ID" value="MCE2595625.1"/>
    <property type="molecule type" value="Genomic_DNA"/>
</dbReference>
<dbReference type="SUPFAM" id="SSF53254">
    <property type="entry name" value="Phosphoglycerate mutase-like"/>
    <property type="match status" value="1"/>
</dbReference>
<protein>
    <recommendedName>
        <fullName evidence="1">Alpha-ribazole phosphatase</fullName>
        <ecNumber evidence="1">3.1.3.73</ecNumber>
    </recommendedName>
</protein>